<protein>
    <recommendedName>
        <fullName evidence="9">Very short patch repair endonuclease</fullName>
    </recommendedName>
</protein>
<keyword evidence="2" id="KW-0255">Endonuclease</keyword>
<sequence>MLGELTAHLRVSTRAGTVHIVFPKAKIAVFVDGCYWHGCREHYRPSRANAEFWAAKIESNRDRDERTNEKLREAGWTALRYWEHEPPDAVAQSIANVFERARNGRR</sequence>
<evidence type="ECO:0000256" key="2">
    <source>
        <dbReference type="ARBA" id="ARBA00022759"/>
    </source>
</evidence>
<dbReference type="InterPro" id="IPR011335">
    <property type="entry name" value="Restrct_endonuc-II-like"/>
</dbReference>
<keyword evidence="3" id="KW-0227">DNA damage</keyword>
<dbReference type="EMBL" id="QNTT01000042">
    <property type="protein sequence ID" value="RBA33211.1"/>
    <property type="molecule type" value="Genomic_DNA"/>
</dbReference>
<evidence type="ECO:0000256" key="1">
    <source>
        <dbReference type="ARBA" id="ARBA00022722"/>
    </source>
</evidence>
<proteinExistence type="inferred from homology"/>
<gene>
    <name evidence="7" type="ORF">DQ226_13600</name>
</gene>
<evidence type="ECO:0000313" key="7">
    <source>
        <dbReference type="EMBL" id="RBA33211.1"/>
    </source>
</evidence>
<organism evidence="7 8">
    <name type="scientific">Dietzia maris</name>
    <dbReference type="NCBI Taxonomy" id="37915"/>
    <lineage>
        <taxon>Bacteria</taxon>
        <taxon>Bacillati</taxon>
        <taxon>Actinomycetota</taxon>
        <taxon>Actinomycetes</taxon>
        <taxon>Mycobacteriales</taxon>
        <taxon>Dietziaceae</taxon>
        <taxon>Dietzia</taxon>
    </lineage>
</organism>
<evidence type="ECO:0000313" key="8">
    <source>
        <dbReference type="Proteomes" id="UP000252187"/>
    </source>
</evidence>
<evidence type="ECO:0000256" key="6">
    <source>
        <dbReference type="ARBA" id="ARBA00029466"/>
    </source>
</evidence>
<dbReference type="AlphaFoldDB" id="A0A365P800"/>
<keyword evidence="1" id="KW-0540">Nuclease</keyword>
<comment type="caution">
    <text evidence="7">The sequence shown here is derived from an EMBL/GenBank/DDBJ whole genome shotgun (WGS) entry which is preliminary data.</text>
</comment>
<name>A0A365P800_9ACTN</name>
<dbReference type="Pfam" id="PF03852">
    <property type="entry name" value="Vsr"/>
    <property type="match status" value="1"/>
</dbReference>
<reference evidence="7 8" key="1">
    <citation type="submission" date="2018-06" db="EMBL/GenBank/DDBJ databases">
        <title>Whole genome sequencing of four bacterial strains from South Shetland trench revealing bio-synthetic gene clusters.</title>
        <authorList>
            <person name="Abdel-Mageed W.M."/>
            <person name="Lehri B."/>
            <person name="Jarmusch S.A."/>
            <person name="Miranda K."/>
            <person name="Goodfellow M."/>
            <person name="Jaspars M."/>
            <person name="Karlyshev A.V."/>
        </authorList>
    </citation>
    <scope>NUCLEOTIDE SEQUENCE [LARGE SCALE GENOMIC DNA]</scope>
    <source>
        <strain evidence="7 8">SST1</strain>
    </source>
</reference>
<dbReference type="GO" id="GO:0006298">
    <property type="term" value="P:mismatch repair"/>
    <property type="evidence" value="ECO:0007669"/>
    <property type="project" value="InterPro"/>
</dbReference>
<accession>A0A365P800</accession>
<evidence type="ECO:0000256" key="4">
    <source>
        <dbReference type="ARBA" id="ARBA00022801"/>
    </source>
</evidence>
<evidence type="ECO:0000256" key="3">
    <source>
        <dbReference type="ARBA" id="ARBA00022763"/>
    </source>
</evidence>
<dbReference type="InterPro" id="IPR004603">
    <property type="entry name" value="DNA_mismatch_endonuc_vsr"/>
</dbReference>
<evidence type="ECO:0000256" key="5">
    <source>
        <dbReference type="ARBA" id="ARBA00023204"/>
    </source>
</evidence>
<dbReference type="Gene3D" id="3.40.960.10">
    <property type="entry name" value="VSR Endonuclease"/>
    <property type="match status" value="1"/>
</dbReference>
<evidence type="ECO:0008006" key="9">
    <source>
        <dbReference type="Google" id="ProtNLM"/>
    </source>
</evidence>
<dbReference type="Proteomes" id="UP000252187">
    <property type="component" value="Unassembled WGS sequence"/>
</dbReference>
<keyword evidence="5" id="KW-0234">DNA repair</keyword>
<dbReference type="GO" id="GO:0016787">
    <property type="term" value="F:hydrolase activity"/>
    <property type="evidence" value="ECO:0007669"/>
    <property type="project" value="UniProtKB-KW"/>
</dbReference>
<keyword evidence="4" id="KW-0378">Hydrolase</keyword>
<dbReference type="SUPFAM" id="SSF52980">
    <property type="entry name" value="Restriction endonuclease-like"/>
    <property type="match status" value="1"/>
</dbReference>
<comment type="similarity">
    <text evidence="6">Belongs to the Vsr family.</text>
</comment>
<dbReference type="GO" id="GO:0004519">
    <property type="term" value="F:endonuclease activity"/>
    <property type="evidence" value="ECO:0007669"/>
    <property type="project" value="UniProtKB-KW"/>
</dbReference>